<dbReference type="RefSeq" id="WP_202013275.1">
    <property type="nucleotide sequence ID" value="NZ_JAERRB010000008.1"/>
</dbReference>
<reference evidence="1 2" key="1">
    <citation type="submission" date="2021-01" db="EMBL/GenBank/DDBJ databases">
        <title>Chryseolinea sp. Jin1 Genome sequencing and assembly.</title>
        <authorList>
            <person name="Kim I."/>
        </authorList>
    </citation>
    <scope>NUCLEOTIDE SEQUENCE [LARGE SCALE GENOMIC DNA]</scope>
    <source>
        <strain evidence="1 2">Jin1</strain>
    </source>
</reference>
<dbReference type="InterPro" id="IPR014917">
    <property type="entry name" value="DUF1800"/>
</dbReference>
<accession>A0ABS1KWL1</accession>
<gene>
    <name evidence="1" type="ORF">JI741_21390</name>
</gene>
<dbReference type="Pfam" id="PF08811">
    <property type="entry name" value="DUF1800"/>
    <property type="match status" value="1"/>
</dbReference>
<proteinExistence type="predicted"/>
<keyword evidence="2" id="KW-1185">Reference proteome</keyword>
<sequence>MPLLPLNVALDVKRAAHLLRRATFGATKDQIDVFAQKTPAEAVGLLFRQGLPDPSLPIDPKTGQPWVLTPVTEANSKGFELEEYFKKWVIGQMMSAGVAESDSLAYSAREKLVHFLHTHFTTITSKVGNSRSLYYQNQLFRQFALDGVSDPDVNFKNLTARISVDNAMLRLLDGNLNVKGSENENYARELLELYSIGRGLEGTQPPTTTPGDYGVYTEDDVKAAAKVLSGWDVDDTFANIDLTTDLPRGKVKGSPTNASSHDNSVKQFSAHFGNATVQPDPARLNGGNPTEDSAFDEITQWIDLIYANDETPKNICRKIYRFFVYAMHTPEEAIAIDDTIIKEMALTFVTGGYKIQPVIEELLCSIHFYEAGGAVTDDNFGGIIKSPIDLVVGTLRFFGVTIPDVAADTTRFYEATGEILGNVTLQAMSFYEPYDVAGYDAYHQFPIYHRYWITPNTLANRYNFIRDLFNSMAQNSMFDIDLYQWVKNNIENAKAADAGLLTMEIAKYVLPVTDNLTFDDATDDTSGLTAKRLNYFKARFLQTFDEAYWTQRWNENAADLDAQLEYLFNTMLQSPEYQLA</sequence>
<organism evidence="1 2">
    <name type="scientific">Chryseolinea lacunae</name>
    <dbReference type="NCBI Taxonomy" id="2801331"/>
    <lineage>
        <taxon>Bacteria</taxon>
        <taxon>Pseudomonadati</taxon>
        <taxon>Bacteroidota</taxon>
        <taxon>Cytophagia</taxon>
        <taxon>Cytophagales</taxon>
        <taxon>Fulvivirgaceae</taxon>
        <taxon>Chryseolinea</taxon>
    </lineage>
</organism>
<protein>
    <submittedName>
        <fullName evidence="1">DUF1800 family protein</fullName>
    </submittedName>
</protein>
<dbReference type="Proteomes" id="UP000613030">
    <property type="component" value="Unassembled WGS sequence"/>
</dbReference>
<name>A0ABS1KWL1_9BACT</name>
<evidence type="ECO:0000313" key="1">
    <source>
        <dbReference type="EMBL" id="MBL0743799.1"/>
    </source>
</evidence>
<dbReference type="EMBL" id="JAERRB010000008">
    <property type="protein sequence ID" value="MBL0743799.1"/>
    <property type="molecule type" value="Genomic_DNA"/>
</dbReference>
<comment type="caution">
    <text evidence="1">The sequence shown here is derived from an EMBL/GenBank/DDBJ whole genome shotgun (WGS) entry which is preliminary data.</text>
</comment>
<evidence type="ECO:0000313" key="2">
    <source>
        <dbReference type="Proteomes" id="UP000613030"/>
    </source>
</evidence>